<keyword evidence="2" id="KW-1185">Reference proteome</keyword>
<comment type="caution">
    <text evidence="1">The sequence shown here is derived from an EMBL/GenBank/DDBJ whole genome shotgun (WGS) entry which is preliminary data.</text>
</comment>
<name>A0ACB9T7Y0_HOLOL</name>
<evidence type="ECO:0000313" key="2">
    <source>
        <dbReference type="Proteomes" id="UP001056778"/>
    </source>
</evidence>
<dbReference type="EMBL" id="CM043018">
    <property type="protein sequence ID" value="KAI4462884.1"/>
    <property type="molecule type" value="Genomic_DNA"/>
</dbReference>
<organism evidence="1 2">
    <name type="scientific">Holotrichia oblita</name>
    <name type="common">Chafer beetle</name>
    <dbReference type="NCBI Taxonomy" id="644536"/>
    <lineage>
        <taxon>Eukaryota</taxon>
        <taxon>Metazoa</taxon>
        <taxon>Ecdysozoa</taxon>
        <taxon>Arthropoda</taxon>
        <taxon>Hexapoda</taxon>
        <taxon>Insecta</taxon>
        <taxon>Pterygota</taxon>
        <taxon>Neoptera</taxon>
        <taxon>Endopterygota</taxon>
        <taxon>Coleoptera</taxon>
        <taxon>Polyphaga</taxon>
        <taxon>Scarabaeiformia</taxon>
        <taxon>Scarabaeidae</taxon>
        <taxon>Melolonthinae</taxon>
        <taxon>Holotrichia</taxon>
    </lineage>
</organism>
<evidence type="ECO:0000313" key="1">
    <source>
        <dbReference type="EMBL" id="KAI4462884.1"/>
    </source>
</evidence>
<accession>A0ACB9T7Y0</accession>
<reference evidence="1" key="1">
    <citation type="submission" date="2022-04" db="EMBL/GenBank/DDBJ databases">
        <title>Chromosome-scale genome assembly of Holotrichia oblita Faldermann.</title>
        <authorList>
            <person name="Rongchong L."/>
        </authorList>
    </citation>
    <scope>NUCLEOTIDE SEQUENCE</scope>
    <source>
        <strain evidence="1">81SQS9</strain>
    </source>
</reference>
<gene>
    <name evidence="1" type="ORF">MML48_4g00001888</name>
</gene>
<protein>
    <submittedName>
        <fullName evidence="1">Transposase is4</fullName>
    </submittedName>
</protein>
<sequence>MYGYSSRKRLDTVMQECVQNFDMSDEEPYTAESDDDPDFKEESENDESEQKIIEKQVGASLSTVVSDSEVYSNSRALSEVESRGDDSNSWALIVKSFEKYPFNIPIRVPVNLAVEIQDHSELDIFLKIGTDGVFELMAVQTNIYAEQKIIEEIVNETVCPKSILNEWIPTSAAEIKKFLGIIIWMGLDCIYETMLYQIQYYKTLLNHTACVPKHISNRQ</sequence>
<proteinExistence type="predicted"/>
<dbReference type="Proteomes" id="UP001056778">
    <property type="component" value="Chromosome 4"/>
</dbReference>